<evidence type="ECO:0000313" key="4">
    <source>
        <dbReference type="Proteomes" id="UP000036356"/>
    </source>
</evidence>
<comment type="caution">
    <text evidence="3">The sequence shown here is derived from an EMBL/GenBank/DDBJ whole genome shotgun (WGS) entry which is preliminary data.</text>
</comment>
<sequence length="616" mass="70104">MTFFEKNLAYLISQGFEEQVLDSHRPSSVSLIMGETGYYTATKRIEGQDILLHSAYAPLEEASILIAGGDIASYHSIFLFGLGLGYHLIELLDQTPKSTLIFVLETDWDIVKAAMHVIDFEEIIATGRVVLAFGKPSEIRAILDGLFILGKVMLKLQRIGFLYFPPKYRLELPSVQEIRHYVLETLQYHRHGLGSDLNWPVQGLTNHVKHVPYLAASPSLDRIYNTWKKPVVIVLAGPSLNKNIAVLKEWQDRVTIFCVNTVFNKLLDNGIVPDATFSVDRTPLIPEKHYKRDEPIPESIVLVANPVIDSRSASLFKHHLFIFGGGEYFGHELAHALGNGIMPLGLSVTHSTFVFARHIGATAIILIGQDLAFGEEGHTHSAGSVYDQAKVNLESLSEVVYLEGYYGEKVPSQITWKFFRDWYEIFLERYPTLLINATEGGAKIMGTVQMTLQEAMEEYVGIGSPKKTSFANWLDDYSQDILYEERIEIIKQSFMTRIKKLSIAEQVYIRAANMYEFVRDVNISIEIKKRYLNQMYQIAYDIIADDWIYSLFRPEYVSRMGDYINLNNGIMDDHTEEMVINKAKLLQEMFLDLNDFLAKLKKILEDAVSNLAQEEK</sequence>
<protein>
    <recommendedName>
        <fullName evidence="5">Motility accessory factor</fullName>
    </recommendedName>
</protein>
<dbReference type="AlphaFoldDB" id="A0A0J1FQU4"/>
<dbReference type="Proteomes" id="UP000036356">
    <property type="component" value="Unassembled WGS sequence"/>
</dbReference>
<name>A0A0J1FQU4_9FIRM</name>
<accession>A0A0J1FQU4</accession>
<dbReference type="PATRIC" id="fig|476652.3.peg.1977"/>
<gene>
    <name evidence="3" type="ORF">DEAC_c19100</name>
</gene>
<evidence type="ECO:0000259" key="1">
    <source>
        <dbReference type="Pfam" id="PF01973"/>
    </source>
</evidence>
<dbReference type="PANTHER" id="PTHR41786">
    <property type="entry name" value="MOTILITY ACCESSORY FACTOR MAF"/>
    <property type="match status" value="1"/>
</dbReference>
<dbReference type="STRING" id="476652.DEAC_c19100"/>
<evidence type="ECO:0008006" key="5">
    <source>
        <dbReference type="Google" id="ProtNLM"/>
    </source>
</evidence>
<feature type="domain" description="Glycosyltransferase Maf N-terminal" evidence="2">
    <location>
        <begin position="74"/>
        <end position="126"/>
    </location>
</feature>
<dbReference type="InterPro" id="IPR002826">
    <property type="entry name" value="MptE-like"/>
</dbReference>
<dbReference type="EMBL" id="LDZY01000006">
    <property type="protein sequence ID" value="KLU65874.1"/>
    <property type="molecule type" value="Genomic_DNA"/>
</dbReference>
<evidence type="ECO:0000313" key="3">
    <source>
        <dbReference type="EMBL" id="KLU65874.1"/>
    </source>
</evidence>
<feature type="domain" description="6-hydroxymethylpterin diphosphokinase MptE-like" evidence="1">
    <location>
        <begin position="208"/>
        <end position="375"/>
    </location>
</feature>
<proteinExistence type="predicted"/>
<dbReference type="Pfam" id="PF20157">
    <property type="entry name" value="Maf_flag10_N"/>
    <property type="match status" value="1"/>
</dbReference>
<evidence type="ECO:0000259" key="2">
    <source>
        <dbReference type="Pfam" id="PF20157"/>
    </source>
</evidence>
<keyword evidence="4" id="KW-1185">Reference proteome</keyword>
<reference evidence="3 4" key="1">
    <citation type="submission" date="2015-06" db="EMBL/GenBank/DDBJ databases">
        <title>Draft genome of the moderately acidophilic sulfate reducer Candidatus Desulfosporosinus acididurans strain M1.</title>
        <authorList>
            <person name="Poehlein A."/>
            <person name="Petzsch P."/>
            <person name="Johnson B.D."/>
            <person name="Schloemann M."/>
            <person name="Daniel R."/>
            <person name="Muehling M."/>
        </authorList>
    </citation>
    <scope>NUCLEOTIDE SEQUENCE [LARGE SCALE GENOMIC DNA]</scope>
    <source>
        <strain evidence="3 4">M1</strain>
    </source>
</reference>
<dbReference type="PANTHER" id="PTHR41786:SF1">
    <property type="entry name" value="6-HYDROXYMETHYLPTERIN DIPHOSPHOKINASE MPTE-LIKE DOMAIN-CONTAINING PROTEIN"/>
    <property type="match status" value="1"/>
</dbReference>
<organism evidence="3 4">
    <name type="scientific">Desulfosporosinus acididurans</name>
    <dbReference type="NCBI Taxonomy" id="476652"/>
    <lineage>
        <taxon>Bacteria</taxon>
        <taxon>Bacillati</taxon>
        <taxon>Bacillota</taxon>
        <taxon>Clostridia</taxon>
        <taxon>Eubacteriales</taxon>
        <taxon>Desulfitobacteriaceae</taxon>
        <taxon>Desulfosporosinus</taxon>
    </lineage>
</organism>
<dbReference type="Pfam" id="PF01973">
    <property type="entry name" value="MptE-like"/>
    <property type="match status" value="1"/>
</dbReference>
<dbReference type="RefSeq" id="WP_047809803.1">
    <property type="nucleotide sequence ID" value="NZ_LDZY01000006.1"/>
</dbReference>
<dbReference type="InterPro" id="IPR045376">
    <property type="entry name" value="Maf_N"/>
</dbReference>